<sequence length="364" mass="36927">MSSDPSPPIFLPHSGTIAHSLRSSAFRSSAAHKSSSFVTSAWRLHISSLTSDERLLTNALTTMVFVPIFSSPSTERRKLWRRKGGGGGGKGGGGGGGKSGGSGGSSGGGRSAGTISSGGTSRGASTSGAGTRSVSNIPSGSLFAGRTVGGGTRTDVYGSRAYGSGYPGGVAGKGTAGRGFPFFFWPIAFGGTAALGTSAYLHNSEYGNPRNGSRPGGEQQTATFISNNPQTTFRVLADTTTVTSLIQSIKEDCGSSLASQDITATAYDGSDVGLPKPEQVVQYYRASSVALSLDGYNNSAAFTDDTSTPDTALPSNIDTNLLNCLNTTIGNEVPLVDGAMSALTQSNLGLVGAIGLVWALCGMM</sequence>
<keyword evidence="3" id="KW-1185">Reference proteome</keyword>
<evidence type="ECO:0000313" key="2">
    <source>
        <dbReference type="EMBL" id="KAF5315613.1"/>
    </source>
</evidence>
<protein>
    <submittedName>
        <fullName evidence="2">Uncharacterized protein</fullName>
    </submittedName>
</protein>
<evidence type="ECO:0000256" key="1">
    <source>
        <dbReference type="SAM" id="MobiDB-lite"/>
    </source>
</evidence>
<accession>A0A8H5EXG9</accession>
<reference evidence="2 3" key="1">
    <citation type="journal article" date="2020" name="ISME J.">
        <title>Uncovering the hidden diversity of litter-decomposition mechanisms in mushroom-forming fungi.</title>
        <authorList>
            <person name="Floudas D."/>
            <person name="Bentzer J."/>
            <person name="Ahren D."/>
            <person name="Johansson T."/>
            <person name="Persson P."/>
            <person name="Tunlid A."/>
        </authorList>
    </citation>
    <scope>NUCLEOTIDE SEQUENCE [LARGE SCALE GENOMIC DNA]</scope>
    <source>
        <strain evidence="2 3">CBS 175.51</strain>
    </source>
</reference>
<dbReference type="EMBL" id="JAACJK010000220">
    <property type="protein sequence ID" value="KAF5315613.1"/>
    <property type="molecule type" value="Genomic_DNA"/>
</dbReference>
<dbReference type="OrthoDB" id="3365917at2759"/>
<dbReference type="Proteomes" id="UP000541558">
    <property type="component" value="Unassembled WGS sequence"/>
</dbReference>
<comment type="caution">
    <text evidence="2">The sequence shown here is derived from an EMBL/GenBank/DDBJ whole genome shotgun (WGS) entry which is preliminary data.</text>
</comment>
<dbReference type="AlphaFoldDB" id="A0A8H5EXG9"/>
<gene>
    <name evidence="2" type="ORF">D9611_004955</name>
</gene>
<organism evidence="2 3">
    <name type="scientific">Ephemerocybe angulata</name>
    <dbReference type="NCBI Taxonomy" id="980116"/>
    <lineage>
        <taxon>Eukaryota</taxon>
        <taxon>Fungi</taxon>
        <taxon>Dikarya</taxon>
        <taxon>Basidiomycota</taxon>
        <taxon>Agaricomycotina</taxon>
        <taxon>Agaricomycetes</taxon>
        <taxon>Agaricomycetidae</taxon>
        <taxon>Agaricales</taxon>
        <taxon>Agaricineae</taxon>
        <taxon>Psathyrellaceae</taxon>
        <taxon>Ephemerocybe</taxon>
    </lineage>
</organism>
<name>A0A8H5EXG9_9AGAR</name>
<feature type="region of interest" description="Disordered" evidence="1">
    <location>
        <begin position="75"/>
        <end position="149"/>
    </location>
</feature>
<proteinExistence type="predicted"/>
<evidence type="ECO:0000313" key="3">
    <source>
        <dbReference type="Proteomes" id="UP000541558"/>
    </source>
</evidence>
<feature type="compositionally biased region" description="Low complexity" evidence="1">
    <location>
        <begin position="112"/>
        <end position="133"/>
    </location>
</feature>
<feature type="compositionally biased region" description="Gly residues" evidence="1">
    <location>
        <begin position="85"/>
        <end position="111"/>
    </location>
</feature>